<reference evidence="4" key="3">
    <citation type="submission" date="2017-01" db="EMBL/GenBank/DDBJ databases">
        <authorList>
            <person name="Varghese N."/>
            <person name="Submissions S."/>
        </authorList>
    </citation>
    <scope>NUCLEOTIDE SEQUENCE [LARGE SCALE GENOMIC DNA]</scope>
    <source>
        <strain evidence="4">DSM 21068</strain>
    </source>
</reference>
<sequence length="157" mass="18140">MKNIKVVIIGSTVLTCFGLFSFIAVPNNFIEIYKSSDYTISSRRESSNSAWIKWIYLTKKVKDKKGKFIIVGGKQNLQLWDCDCSSKNYDIKNWIEYGRNGKVISSSQIPIYNQPVIPESVGELIFEHICANNDEYYYDNIFRHDSLDSSIDSTMMY</sequence>
<keyword evidence="1" id="KW-1133">Transmembrane helix</keyword>
<evidence type="ECO:0000256" key="1">
    <source>
        <dbReference type="SAM" id="Phobius"/>
    </source>
</evidence>
<keyword evidence="5" id="KW-1185">Reference proteome</keyword>
<evidence type="ECO:0000313" key="2">
    <source>
        <dbReference type="EMBL" id="PQA97638.1"/>
    </source>
</evidence>
<feature type="transmembrane region" description="Helical" evidence="1">
    <location>
        <begin position="6"/>
        <end position="25"/>
    </location>
</feature>
<dbReference type="OrthoDB" id="1253248at2"/>
<accession>A0A1N7LI60</accession>
<reference evidence="2 5" key="1">
    <citation type="submission" date="2016-11" db="EMBL/GenBank/DDBJ databases">
        <title>Whole genomes of Flavobacteriaceae.</title>
        <authorList>
            <person name="Stine C."/>
            <person name="Li C."/>
            <person name="Tadesse D."/>
        </authorList>
    </citation>
    <scope>NUCLEOTIDE SEQUENCE [LARGE SCALE GENOMIC DNA]</scope>
    <source>
        <strain evidence="2 5">DSM 21068</strain>
    </source>
</reference>
<dbReference type="Proteomes" id="UP000186246">
    <property type="component" value="Unassembled WGS sequence"/>
</dbReference>
<evidence type="ECO:0000313" key="4">
    <source>
        <dbReference type="Proteomes" id="UP000186246"/>
    </source>
</evidence>
<dbReference type="EMBL" id="FTOJ01000002">
    <property type="protein sequence ID" value="SIS73431.1"/>
    <property type="molecule type" value="Genomic_DNA"/>
</dbReference>
<dbReference type="AlphaFoldDB" id="A0A1N7LI60"/>
<evidence type="ECO:0000313" key="5">
    <source>
        <dbReference type="Proteomes" id="UP000238314"/>
    </source>
</evidence>
<dbReference type="Proteomes" id="UP000238314">
    <property type="component" value="Unassembled WGS sequence"/>
</dbReference>
<dbReference type="STRING" id="551459.SAMN05421796_102336"/>
<dbReference type="RefSeq" id="WP_076450695.1">
    <property type="nucleotide sequence ID" value="NZ_FTOJ01000002.1"/>
</dbReference>
<protein>
    <submittedName>
        <fullName evidence="3">Uncharacterized protein</fullName>
    </submittedName>
</protein>
<gene>
    <name evidence="2" type="ORF">B0A70_02975</name>
    <name evidence="3" type="ORF">SAMN05421796_102336</name>
</gene>
<organism evidence="3 4">
    <name type="scientific">Chryseobacterium piscicola</name>
    <dbReference type="NCBI Taxonomy" id="551459"/>
    <lineage>
        <taxon>Bacteria</taxon>
        <taxon>Pseudomonadati</taxon>
        <taxon>Bacteroidota</taxon>
        <taxon>Flavobacteriia</taxon>
        <taxon>Flavobacteriales</taxon>
        <taxon>Weeksellaceae</taxon>
        <taxon>Chryseobacterium group</taxon>
        <taxon>Chryseobacterium</taxon>
    </lineage>
</organism>
<reference evidence="3" key="2">
    <citation type="submission" date="2017-01" db="EMBL/GenBank/DDBJ databases">
        <authorList>
            <person name="Mah S.A."/>
            <person name="Swanson W.J."/>
            <person name="Moy G.W."/>
            <person name="Vacquier V.D."/>
        </authorList>
    </citation>
    <scope>NUCLEOTIDE SEQUENCE [LARGE SCALE GENOMIC DNA]</scope>
    <source>
        <strain evidence="3">DSM 21068</strain>
    </source>
</reference>
<keyword evidence="1" id="KW-0812">Transmembrane</keyword>
<name>A0A1N7LI60_9FLAO</name>
<proteinExistence type="predicted"/>
<evidence type="ECO:0000313" key="3">
    <source>
        <dbReference type="EMBL" id="SIS73431.1"/>
    </source>
</evidence>
<dbReference type="EMBL" id="MUGO01000002">
    <property type="protein sequence ID" value="PQA97638.1"/>
    <property type="molecule type" value="Genomic_DNA"/>
</dbReference>
<keyword evidence="1" id="KW-0472">Membrane</keyword>